<keyword evidence="2" id="KW-1185">Reference proteome</keyword>
<comment type="caution">
    <text evidence="1">The sequence shown here is derived from an EMBL/GenBank/DDBJ whole genome shotgun (WGS) entry which is preliminary data.</text>
</comment>
<gene>
    <name evidence="1" type="ORF">BAVI_15251</name>
</gene>
<dbReference type="RefSeq" id="WP_024029232.1">
    <property type="nucleotide sequence ID" value="NZ_ALAN01000084.1"/>
</dbReference>
<name>A0AB94ILF4_9BACI</name>
<reference evidence="1 2" key="1">
    <citation type="journal article" date="2014" name="Environ. Microbiol.">
        <title>The nitrate-ammonifying and nosZ-carrying bacterium Bacillus vireti is a potent source and sink for nitric and nitrous oxide under high nitrate conditions.</title>
        <authorList>
            <person name="Mania D."/>
            <person name="Heylen K."/>
            <person name="van Spanning R.J."/>
            <person name="Frostegard A."/>
        </authorList>
    </citation>
    <scope>NUCLEOTIDE SEQUENCE [LARGE SCALE GENOMIC DNA]</scope>
    <source>
        <strain evidence="1 2">LMG 21834</strain>
    </source>
</reference>
<dbReference type="Proteomes" id="UP000018877">
    <property type="component" value="Unassembled WGS sequence"/>
</dbReference>
<proteinExistence type="predicted"/>
<accession>A0AB94ILF4</accession>
<dbReference type="AlphaFoldDB" id="A0AB94ILF4"/>
<dbReference type="EMBL" id="ALAN01000084">
    <property type="protein sequence ID" value="ETI67857.1"/>
    <property type="molecule type" value="Genomic_DNA"/>
</dbReference>
<evidence type="ECO:0000313" key="2">
    <source>
        <dbReference type="Proteomes" id="UP000018877"/>
    </source>
</evidence>
<sequence length="120" mass="13842">MGKKLQAIAFFKARKIDYYYDSKKMVIAFPCPSCDNKTEMSAVTTDWSCDICGENGNLATLISIPLNIDSNINGVKIYNPKKEWSDIKRKFTKLSKRHGNDVDTLFERVRNLVNHYEENK</sequence>
<organism evidence="1 2">
    <name type="scientific">Neobacillus vireti LMG 21834</name>
    <dbReference type="NCBI Taxonomy" id="1131730"/>
    <lineage>
        <taxon>Bacteria</taxon>
        <taxon>Bacillati</taxon>
        <taxon>Bacillota</taxon>
        <taxon>Bacilli</taxon>
        <taxon>Bacillales</taxon>
        <taxon>Bacillaceae</taxon>
        <taxon>Neobacillus</taxon>
    </lineage>
</organism>
<protein>
    <recommendedName>
        <fullName evidence="3">Zinc finger CHC2-type domain-containing protein</fullName>
    </recommendedName>
</protein>
<evidence type="ECO:0000313" key="1">
    <source>
        <dbReference type="EMBL" id="ETI67857.1"/>
    </source>
</evidence>
<evidence type="ECO:0008006" key="3">
    <source>
        <dbReference type="Google" id="ProtNLM"/>
    </source>
</evidence>